<protein>
    <submittedName>
        <fullName evidence="1">Uncharacterized protein</fullName>
    </submittedName>
</protein>
<evidence type="ECO:0000313" key="2">
    <source>
        <dbReference type="Proteomes" id="UP000317894"/>
    </source>
</evidence>
<dbReference type="AlphaFoldDB" id="A0A552U7A4"/>
<accession>A0A552U7A4</accession>
<gene>
    <name evidence="1" type="ORF">FMM06_10205</name>
</gene>
<evidence type="ECO:0000313" key="1">
    <source>
        <dbReference type="EMBL" id="TRW14095.1"/>
    </source>
</evidence>
<dbReference type="Proteomes" id="UP000317894">
    <property type="component" value="Unassembled WGS sequence"/>
</dbReference>
<proteinExistence type="predicted"/>
<dbReference type="EMBL" id="VJWA01000002">
    <property type="protein sequence ID" value="TRW14095.1"/>
    <property type="molecule type" value="Genomic_DNA"/>
</dbReference>
<sequence length="113" mass="11873">MSAARLARLRSVRAVELRVAQRELAALQRATVQAEAMGARIERLIADLPHIGPAPQAAAATRAALAAARTRLAARDADAAPTRSAALAAVQRLHTRVEVVDTALAAARREGQP</sequence>
<comment type="caution">
    <text evidence="1">The sequence shown here is derived from an EMBL/GenBank/DDBJ whole genome shotgun (WGS) entry which is preliminary data.</text>
</comment>
<dbReference type="RefSeq" id="WP_144237301.1">
    <property type="nucleotide sequence ID" value="NZ_VJWA01000002.1"/>
</dbReference>
<keyword evidence="2" id="KW-1185">Reference proteome</keyword>
<reference evidence="1 2" key="1">
    <citation type="submission" date="2019-07" db="EMBL/GenBank/DDBJ databases">
        <title>Novel species isolated from glacier.</title>
        <authorList>
            <person name="Liu Q."/>
            <person name="Xin Y.-H."/>
        </authorList>
    </citation>
    <scope>NUCLEOTIDE SEQUENCE [LARGE SCALE GENOMIC DNA]</scope>
    <source>
        <strain evidence="1 2">LB1R16</strain>
    </source>
</reference>
<name>A0A552U7A4_9SPHN</name>
<organism evidence="1 2">
    <name type="scientific">Glacieibacterium frigidum</name>
    <dbReference type="NCBI Taxonomy" id="2593303"/>
    <lineage>
        <taxon>Bacteria</taxon>
        <taxon>Pseudomonadati</taxon>
        <taxon>Pseudomonadota</taxon>
        <taxon>Alphaproteobacteria</taxon>
        <taxon>Sphingomonadales</taxon>
        <taxon>Sphingosinicellaceae</taxon>
        <taxon>Glacieibacterium</taxon>
    </lineage>
</organism>